<keyword evidence="1" id="KW-0732">Signal</keyword>
<accession>A0A6A5GGY1</accession>
<protein>
    <submittedName>
        <fullName evidence="2">Uncharacterized protein</fullName>
    </submittedName>
</protein>
<dbReference type="KEGG" id="crq:GCK72_021050"/>
<sequence length="164" mass="18165">MTTKSILLCASLLGIAFLVVSAQPLLYTLEEIPKEEYVEVVKKLNDQKRVMVKHMNVAEGFELTWDPELVKQLNETYYFEADWDKNFVGILSSLKGPPGSNCHDGYTNNDGLCSLIPPTTTTEKPLTKPPGIHVTDATDVTSGSSSTCFLIGFLLFVVSFYSSY</sequence>
<dbReference type="GeneID" id="9797488"/>
<evidence type="ECO:0000256" key="1">
    <source>
        <dbReference type="SAM" id="SignalP"/>
    </source>
</evidence>
<evidence type="ECO:0000313" key="2">
    <source>
        <dbReference type="EMBL" id="KAF1754487.1"/>
    </source>
</evidence>
<dbReference type="RefSeq" id="XP_053582891.1">
    <property type="nucleotide sequence ID" value="XM_053733978.1"/>
</dbReference>
<feature type="chain" id="PRO_5025648849" evidence="1">
    <location>
        <begin position="23"/>
        <end position="164"/>
    </location>
</feature>
<reference evidence="2 3" key="1">
    <citation type="submission" date="2019-12" db="EMBL/GenBank/DDBJ databases">
        <title>Chromosome-level assembly of the Caenorhabditis remanei genome.</title>
        <authorList>
            <person name="Teterina A.A."/>
            <person name="Willis J.H."/>
            <person name="Phillips P.C."/>
        </authorList>
    </citation>
    <scope>NUCLEOTIDE SEQUENCE [LARGE SCALE GENOMIC DNA]</scope>
    <source>
        <strain evidence="2 3">PX506</strain>
        <tissue evidence="2">Whole organism</tissue>
    </source>
</reference>
<dbReference type="EMBL" id="WUAV01000005">
    <property type="protein sequence ID" value="KAF1754487.1"/>
    <property type="molecule type" value="Genomic_DNA"/>
</dbReference>
<evidence type="ECO:0000313" key="3">
    <source>
        <dbReference type="Proteomes" id="UP000483820"/>
    </source>
</evidence>
<comment type="caution">
    <text evidence="2">The sequence shown here is derived from an EMBL/GenBank/DDBJ whole genome shotgun (WGS) entry which is preliminary data.</text>
</comment>
<name>A0A6A5GGY1_CAERE</name>
<dbReference type="CTD" id="9797488"/>
<dbReference type="AlphaFoldDB" id="A0A6A5GGY1"/>
<feature type="signal peptide" evidence="1">
    <location>
        <begin position="1"/>
        <end position="22"/>
    </location>
</feature>
<gene>
    <name evidence="2" type="ORF">GCK72_021050</name>
</gene>
<proteinExistence type="predicted"/>
<dbReference type="Proteomes" id="UP000483820">
    <property type="component" value="Chromosome V"/>
</dbReference>
<organism evidence="2 3">
    <name type="scientific">Caenorhabditis remanei</name>
    <name type="common">Caenorhabditis vulgaris</name>
    <dbReference type="NCBI Taxonomy" id="31234"/>
    <lineage>
        <taxon>Eukaryota</taxon>
        <taxon>Metazoa</taxon>
        <taxon>Ecdysozoa</taxon>
        <taxon>Nematoda</taxon>
        <taxon>Chromadorea</taxon>
        <taxon>Rhabditida</taxon>
        <taxon>Rhabditina</taxon>
        <taxon>Rhabditomorpha</taxon>
        <taxon>Rhabditoidea</taxon>
        <taxon>Rhabditidae</taxon>
        <taxon>Peloderinae</taxon>
        <taxon>Caenorhabditis</taxon>
    </lineage>
</organism>